<keyword evidence="1" id="KW-0472">Membrane</keyword>
<dbReference type="Proteomes" id="UP000010296">
    <property type="component" value="Unassembled WGS sequence"/>
</dbReference>
<evidence type="ECO:0000313" key="3">
    <source>
        <dbReference type="Proteomes" id="UP000010296"/>
    </source>
</evidence>
<dbReference type="AlphaFoldDB" id="E6LCB9"/>
<dbReference type="PATRIC" id="fig|888064.11.peg.692"/>
<evidence type="ECO:0008006" key="4">
    <source>
        <dbReference type="Google" id="ProtNLM"/>
    </source>
</evidence>
<dbReference type="HOGENOM" id="CLU_2478559_0_0_9"/>
<evidence type="ECO:0000313" key="2">
    <source>
        <dbReference type="EMBL" id="EFU75146.1"/>
    </source>
</evidence>
<reference evidence="2 3" key="1">
    <citation type="submission" date="2010-12" db="EMBL/GenBank/DDBJ databases">
        <authorList>
            <person name="Muzny D."/>
            <person name="Qin X."/>
            <person name="Deng J."/>
            <person name="Jiang H."/>
            <person name="Liu Y."/>
            <person name="Qu J."/>
            <person name="Song X.-Z."/>
            <person name="Zhang L."/>
            <person name="Thornton R."/>
            <person name="Coyle M."/>
            <person name="Francisco L."/>
            <person name="Jackson L."/>
            <person name="Javaid M."/>
            <person name="Korchina V."/>
            <person name="Kovar C."/>
            <person name="Mata R."/>
            <person name="Mathew T."/>
            <person name="Ngo R."/>
            <person name="Nguyen L."/>
            <person name="Nguyen N."/>
            <person name="Okwuonu G."/>
            <person name="Ongeri F."/>
            <person name="Pham C."/>
            <person name="Simmons D."/>
            <person name="Wilczek-Boney K."/>
            <person name="Hale W."/>
            <person name="Jakkamsetti A."/>
            <person name="Pham P."/>
            <person name="Ruth R."/>
            <person name="San Lucas F."/>
            <person name="Warren J."/>
            <person name="Zhang J."/>
            <person name="Zhao Z."/>
            <person name="Zhou C."/>
            <person name="Zhu D."/>
            <person name="Lee S."/>
            <person name="Bess C."/>
            <person name="Blankenburg K."/>
            <person name="Forbes L."/>
            <person name="Fu Q."/>
            <person name="Gubbala S."/>
            <person name="Hirani K."/>
            <person name="Jayaseelan J.C."/>
            <person name="Lara F."/>
            <person name="Munidasa M."/>
            <person name="Palculict T."/>
            <person name="Patil S."/>
            <person name="Pu L.-L."/>
            <person name="Saada N."/>
            <person name="Tang L."/>
            <person name="Weissenberger G."/>
            <person name="Zhu Y."/>
            <person name="Hemphill L."/>
            <person name="Shang Y."/>
            <person name="Youmans B."/>
            <person name="Ayvaz T."/>
            <person name="Ross M."/>
            <person name="Santibanez J."/>
            <person name="Aqrawi P."/>
            <person name="Gross S."/>
            <person name="Joshi V."/>
            <person name="Fowler G."/>
            <person name="Nazareth L."/>
            <person name="Reid J."/>
            <person name="Worley K."/>
            <person name="Petrosino J."/>
            <person name="Highlander S."/>
            <person name="Gibbs R."/>
        </authorList>
    </citation>
    <scope>NUCLEOTIDE SEQUENCE [LARGE SCALE GENOMIC DNA]</scope>
    <source>
        <strain evidence="3">DSM 15952 / CCUG 50447 / LMG 22039 / TP 1.5</strain>
    </source>
</reference>
<dbReference type="InterPro" id="IPR021324">
    <property type="entry name" value="DUF2929"/>
</dbReference>
<gene>
    <name evidence="2" type="ORF">HMPREF9088_0009</name>
</gene>
<dbReference type="EMBL" id="AEPV01000001">
    <property type="protein sequence ID" value="EFU75146.1"/>
    <property type="molecule type" value="Genomic_DNA"/>
</dbReference>
<evidence type="ECO:0000256" key="1">
    <source>
        <dbReference type="SAM" id="Phobius"/>
    </source>
</evidence>
<organism evidence="2 3">
    <name type="scientific">Enterococcus italicus (strain DSM 15952 / CCUG 50447 / LMG 22039 / TP 1.5)</name>
    <dbReference type="NCBI Taxonomy" id="888064"/>
    <lineage>
        <taxon>Bacteria</taxon>
        <taxon>Bacillati</taxon>
        <taxon>Bacillota</taxon>
        <taxon>Bacilli</taxon>
        <taxon>Lactobacillales</taxon>
        <taxon>Enterococcaceae</taxon>
        <taxon>Enterococcus</taxon>
    </lineage>
</organism>
<keyword evidence="3" id="KW-1185">Reference proteome</keyword>
<keyword evidence="1" id="KW-0812">Transmembrane</keyword>
<proteinExistence type="predicted"/>
<comment type="caution">
    <text evidence="2">The sequence shown here is derived from an EMBL/GenBank/DDBJ whole genome shotgun (WGS) entry which is preliminary data.</text>
</comment>
<sequence length="87" mass="9602">MVALLYKQKKCVTLKTKSITKEGIDVRYFVTFFWTIILGQVVGYLGSSLMSATFHFQTSFVLSIIVATVIVVFSEVGTAGQTDTQAK</sequence>
<accession>E6LCB9</accession>
<feature type="transmembrane region" description="Helical" evidence="1">
    <location>
        <begin position="52"/>
        <end position="73"/>
    </location>
</feature>
<name>E6LCB9_ENTI1</name>
<keyword evidence="1" id="KW-1133">Transmembrane helix</keyword>
<dbReference type="Pfam" id="PF11151">
    <property type="entry name" value="DUF2929"/>
    <property type="match status" value="1"/>
</dbReference>
<feature type="transmembrane region" description="Helical" evidence="1">
    <location>
        <begin position="26"/>
        <end position="46"/>
    </location>
</feature>
<protein>
    <recommendedName>
        <fullName evidence="4">DUF2929 domain-containing protein</fullName>
    </recommendedName>
</protein>